<dbReference type="Pfam" id="PF03435">
    <property type="entry name" value="Sacchrp_dh_NADP"/>
    <property type="match status" value="1"/>
</dbReference>
<dbReference type="Gene3D" id="3.40.50.720">
    <property type="entry name" value="NAD(P)-binding Rossmann-like Domain"/>
    <property type="match status" value="1"/>
</dbReference>
<dbReference type="InterPro" id="IPR032095">
    <property type="entry name" value="Sacchrp_dh-like_C"/>
</dbReference>
<evidence type="ECO:0000259" key="3">
    <source>
        <dbReference type="Pfam" id="PF16653"/>
    </source>
</evidence>
<dbReference type="EMBL" id="DSKY01000014">
    <property type="protein sequence ID" value="HDY59030.1"/>
    <property type="molecule type" value="Genomic_DNA"/>
</dbReference>
<dbReference type="PANTHER" id="PTHR11133">
    <property type="entry name" value="SACCHAROPINE DEHYDROGENASE"/>
    <property type="match status" value="1"/>
</dbReference>
<dbReference type="PANTHER" id="PTHR11133:SF22">
    <property type="entry name" value="ALPHA-AMINOADIPIC SEMIALDEHYDE SYNTHASE, MITOCHONDRIAL"/>
    <property type="match status" value="1"/>
</dbReference>
<protein>
    <submittedName>
        <fullName evidence="4">Saccharopine dehydrogenase</fullName>
    </submittedName>
</protein>
<keyword evidence="1" id="KW-0560">Oxidoreductase</keyword>
<gene>
    <name evidence="4" type="ORF">ENP86_05715</name>
</gene>
<organism evidence="4">
    <name type="scientific">candidate division WOR-3 bacterium</name>
    <dbReference type="NCBI Taxonomy" id="2052148"/>
    <lineage>
        <taxon>Bacteria</taxon>
        <taxon>Bacteria division WOR-3</taxon>
    </lineage>
</organism>
<dbReference type="GO" id="GO:0016491">
    <property type="term" value="F:oxidoreductase activity"/>
    <property type="evidence" value="ECO:0007669"/>
    <property type="project" value="UniProtKB-KW"/>
</dbReference>
<proteinExistence type="predicted"/>
<evidence type="ECO:0000313" key="4">
    <source>
        <dbReference type="EMBL" id="HDY59030.1"/>
    </source>
</evidence>
<feature type="domain" description="Saccharopine dehydrogenase NADP binding" evidence="2">
    <location>
        <begin position="3"/>
        <end position="110"/>
    </location>
</feature>
<reference evidence="4" key="1">
    <citation type="journal article" date="2020" name="mSystems">
        <title>Genome- and Community-Level Interaction Insights into Carbon Utilization and Element Cycling Functions of Hydrothermarchaeota in Hydrothermal Sediment.</title>
        <authorList>
            <person name="Zhou Z."/>
            <person name="Liu Y."/>
            <person name="Xu W."/>
            <person name="Pan J."/>
            <person name="Luo Z.H."/>
            <person name="Li M."/>
        </authorList>
    </citation>
    <scope>NUCLEOTIDE SEQUENCE [LARGE SCALE GENOMIC DNA]</scope>
    <source>
        <strain evidence="4">SpSt-258</strain>
    </source>
</reference>
<sequence length="364" mass="41821">MKILILGCGMQGRIVAKDLKNSYPGITVIDIDENNLKKMHYPGIKRIQFDIKDRKRLVRLMSDYELIIGALPARFGFYSMECAIEAGVDMVDMSYSPADPFLLDKETKKAGIKIVPDAGYAPGLSNILVGEAYKKMKKIESLKIMVGGIPEKPIPPFNYRITWSPEDLIEEYTRPARIYKNYKVITVPALTGIEDFYIPGIGKLEAFYTDGLRTLLKTMYKIKNMEEKTIRYAGHAKIFKTLIDCGFFSEQKIKINNTEIPCKEFIFKYLKEALSRGPDYDITILLIEMEFGRKKKKYRIIDYCDRKNKITSMARMTAYTCAIIARCIKDYPGSGIIPPEYLGMDKEFCKFIKNELRKRKVKGL</sequence>
<dbReference type="Pfam" id="PF16653">
    <property type="entry name" value="Sacchrp_dh_C"/>
    <property type="match status" value="1"/>
</dbReference>
<dbReference type="SUPFAM" id="SSF51735">
    <property type="entry name" value="NAD(P)-binding Rossmann-fold domains"/>
    <property type="match status" value="1"/>
</dbReference>
<comment type="caution">
    <text evidence="4">The sequence shown here is derived from an EMBL/GenBank/DDBJ whole genome shotgun (WGS) entry which is preliminary data.</text>
</comment>
<feature type="domain" description="Saccharopine dehydrogenase-like C-terminal" evidence="3">
    <location>
        <begin position="119"/>
        <end position="359"/>
    </location>
</feature>
<evidence type="ECO:0000259" key="2">
    <source>
        <dbReference type="Pfam" id="PF03435"/>
    </source>
</evidence>
<dbReference type="InterPro" id="IPR051168">
    <property type="entry name" value="AASS"/>
</dbReference>
<name>A0A7V0Z5L2_UNCW3</name>
<dbReference type="Gene3D" id="3.30.360.10">
    <property type="entry name" value="Dihydrodipicolinate Reductase, domain 2"/>
    <property type="match status" value="1"/>
</dbReference>
<evidence type="ECO:0000256" key="1">
    <source>
        <dbReference type="ARBA" id="ARBA00023002"/>
    </source>
</evidence>
<dbReference type="SUPFAM" id="SSF55347">
    <property type="entry name" value="Glyceraldehyde-3-phosphate dehydrogenase-like, C-terminal domain"/>
    <property type="match status" value="1"/>
</dbReference>
<accession>A0A7V0Z5L2</accession>
<dbReference type="InterPro" id="IPR036291">
    <property type="entry name" value="NAD(P)-bd_dom_sf"/>
</dbReference>
<dbReference type="AlphaFoldDB" id="A0A7V0Z5L2"/>
<dbReference type="InterPro" id="IPR005097">
    <property type="entry name" value="Sacchrp_dh_NADP-bd"/>
</dbReference>